<evidence type="ECO:0000313" key="2">
    <source>
        <dbReference type="EnsemblMetazoa" id="ASIC006541-PA"/>
    </source>
</evidence>
<gene>
    <name evidence="1" type="ORF">ZHAS_00006541</name>
</gene>
<name>A0A084VMK7_ANOSI</name>
<dbReference type="STRING" id="74873.A0A084VMK7"/>
<proteinExistence type="predicted"/>
<dbReference type="InterPro" id="IPR036770">
    <property type="entry name" value="Ankyrin_rpt-contain_sf"/>
</dbReference>
<sequence>MQATDKNTALHLALRYGYDKLALLLLKEGHGLMGLRNRQNLTPIEYGTTEFWNTYLDNCITIKDGTELSFNVSFLKPLAKDE</sequence>
<organism evidence="1">
    <name type="scientific">Anopheles sinensis</name>
    <name type="common">Mosquito</name>
    <dbReference type="NCBI Taxonomy" id="74873"/>
    <lineage>
        <taxon>Eukaryota</taxon>
        <taxon>Metazoa</taxon>
        <taxon>Ecdysozoa</taxon>
        <taxon>Arthropoda</taxon>
        <taxon>Hexapoda</taxon>
        <taxon>Insecta</taxon>
        <taxon>Pterygota</taxon>
        <taxon>Neoptera</taxon>
        <taxon>Endopterygota</taxon>
        <taxon>Diptera</taxon>
        <taxon>Nematocera</taxon>
        <taxon>Culicoidea</taxon>
        <taxon>Culicidae</taxon>
        <taxon>Anophelinae</taxon>
        <taxon>Anopheles</taxon>
    </lineage>
</organism>
<evidence type="ECO:0000313" key="3">
    <source>
        <dbReference type="Proteomes" id="UP000030765"/>
    </source>
</evidence>
<reference evidence="1 3" key="1">
    <citation type="journal article" date="2014" name="BMC Genomics">
        <title>Genome sequence of Anopheles sinensis provides insight into genetics basis of mosquito competence for malaria parasites.</title>
        <authorList>
            <person name="Zhou D."/>
            <person name="Zhang D."/>
            <person name="Ding G."/>
            <person name="Shi L."/>
            <person name="Hou Q."/>
            <person name="Ye Y."/>
            <person name="Xu Y."/>
            <person name="Zhou H."/>
            <person name="Xiong C."/>
            <person name="Li S."/>
            <person name="Yu J."/>
            <person name="Hong S."/>
            <person name="Yu X."/>
            <person name="Zou P."/>
            <person name="Chen C."/>
            <person name="Chang X."/>
            <person name="Wang W."/>
            <person name="Lv Y."/>
            <person name="Sun Y."/>
            <person name="Ma L."/>
            <person name="Shen B."/>
            <person name="Zhu C."/>
        </authorList>
    </citation>
    <scope>NUCLEOTIDE SEQUENCE [LARGE SCALE GENOMIC DNA]</scope>
</reference>
<dbReference type="Gene3D" id="1.25.40.20">
    <property type="entry name" value="Ankyrin repeat-containing domain"/>
    <property type="match status" value="1"/>
</dbReference>
<dbReference type="OrthoDB" id="2157354at2759"/>
<protein>
    <submittedName>
        <fullName evidence="1">AGAP001011-PA-like protein</fullName>
    </submittedName>
</protein>
<evidence type="ECO:0000313" key="1">
    <source>
        <dbReference type="EMBL" id="KFB39201.1"/>
    </source>
</evidence>
<dbReference type="VEuPathDB" id="VectorBase:ASIS013632"/>
<reference evidence="2" key="2">
    <citation type="submission" date="2020-05" db="UniProtKB">
        <authorList>
            <consortium name="EnsemblMetazoa"/>
        </authorList>
    </citation>
    <scope>IDENTIFICATION</scope>
</reference>
<dbReference type="EMBL" id="KE524975">
    <property type="protein sequence ID" value="KFB39201.1"/>
    <property type="molecule type" value="Genomic_DNA"/>
</dbReference>
<accession>A0A084VMK7</accession>
<dbReference type="Proteomes" id="UP000030765">
    <property type="component" value="Unassembled WGS sequence"/>
</dbReference>
<dbReference type="AlphaFoldDB" id="A0A084VMK7"/>
<dbReference type="EnsemblMetazoa" id="ASIC006541-RA">
    <property type="protein sequence ID" value="ASIC006541-PA"/>
    <property type="gene ID" value="ASIC006541"/>
</dbReference>
<dbReference type="EMBL" id="ATLV01014599">
    <property type="status" value="NOT_ANNOTATED_CDS"/>
    <property type="molecule type" value="Genomic_DNA"/>
</dbReference>
<keyword evidence="3" id="KW-1185">Reference proteome</keyword>
<dbReference type="SUPFAM" id="SSF48403">
    <property type="entry name" value="Ankyrin repeat"/>
    <property type="match status" value="1"/>
</dbReference>
<dbReference type="VEuPathDB" id="VectorBase:ASIC006541"/>